<feature type="non-terminal residue" evidence="1">
    <location>
        <position position="1"/>
    </location>
</feature>
<reference evidence="1" key="1">
    <citation type="submission" date="2018-11" db="EMBL/GenBank/DDBJ databases">
        <authorList>
            <person name="Alioto T."/>
            <person name="Alioto T."/>
        </authorList>
    </citation>
    <scope>NUCLEOTIDE SEQUENCE</scope>
</reference>
<dbReference type="GO" id="GO:0005615">
    <property type="term" value="C:extracellular space"/>
    <property type="evidence" value="ECO:0007669"/>
    <property type="project" value="TreeGrafter"/>
</dbReference>
<evidence type="ECO:0000313" key="1">
    <source>
        <dbReference type="EMBL" id="VDH92692.1"/>
    </source>
</evidence>
<gene>
    <name evidence="1" type="ORF">MGAL_10B028733</name>
</gene>
<dbReference type="InterPro" id="IPR051077">
    <property type="entry name" value="Ca-dependent_lectin"/>
</dbReference>
<name>A0A8B6BLN6_MYTGA</name>
<dbReference type="PANTHER" id="PTHR24024">
    <property type="entry name" value="PULMONARY SURFACTANT-ASSOCIATED PROTEIN A"/>
    <property type="match status" value="1"/>
</dbReference>
<dbReference type="PANTHER" id="PTHR24024:SF18">
    <property type="entry name" value="SHORT-CHAIN COLLAGEN C4-LIKE"/>
    <property type="match status" value="1"/>
</dbReference>
<evidence type="ECO:0000313" key="2">
    <source>
        <dbReference type="Proteomes" id="UP000596742"/>
    </source>
</evidence>
<dbReference type="AlphaFoldDB" id="A0A8B6BLN6"/>
<comment type="caution">
    <text evidence="1">The sequence shown here is derived from an EMBL/GenBank/DDBJ whole genome shotgun (WGS) entry which is preliminary data.</text>
</comment>
<keyword evidence="2" id="KW-1185">Reference proteome</keyword>
<dbReference type="Proteomes" id="UP000596742">
    <property type="component" value="Unassembled WGS sequence"/>
</dbReference>
<organism evidence="1 2">
    <name type="scientific">Mytilus galloprovincialis</name>
    <name type="common">Mediterranean mussel</name>
    <dbReference type="NCBI Taxonomy" id="29158"/>
    <lineage>
        <taxon>Eukaryota</taxon>
        <taxon>Metazoa</taxon>
        <taxon>Spiralia</taxon>
        <taxon>Lophotrochozoa</taxon>
        <taxon>Mollusca</taxon>
        <taxon>Bivalvia</taxon>
        <taxon>Autobranchia</taxon>
        <taxon>Pteriomorphia</taxon>
        <taxon>Mytilida</taxon>
        <taxon>Mytiloidea</taxon>
        <taxon>Mytilidae</taxon>
        <taxon>Mytilinae</taxon>
        <taxon>Mytilus</taxon>
    </lineage>
</organism>
<evidence type="ECO:0008006" key="3">
    <source>
        <dbReference type="Google" id="ProtNLM"/>
    </source>
</evidence>
<proteinExistence type="predicted"/>
<protein>
    <recommendedName>
        <fullName evidence="3">Short-chain collagen C4</fullName>
    </recommendedName>
</protein>
<accession>A0A8B6BLN6</accession>
<sequence>AQTKNTRIQRTLLVESVLNFCFLKFPQIANSASARIRLKRTTIFKKNLQILQIDICQFALALQVQHTTSHEIGNCCIRKITSNQFSYKGGTSYTRWGRNDCPNNNGTQLVYAGIAGGGSYGETGSGTNYLCLPHDPDQSPANFPHELERSGYVAHVWGAEYQYSFGKVKVDDDVPCAVCLDTTTETSLMIPAKTSCPSLWKKQYSGFLCANMHHHPGASEYACVDYDAEYIEGKRENQDGKLFYPVVSECGSLPCPPYENVKYMFITRIEYDLGGCAAHFFYLLYLLNLKYDRHETFGGAFYIRWGRKDCPVVNGTNLVYSGIAGGGAWKETGSGTNYLCLPHDPDFAPSDFPNALQIHGLKAHVWGAEYQFAYGNVKVDDDVPCAACLDTNAVTSVMIPGKNSCPATWTKQYGGFLCANHYGHAGASEYSCVDENPQYFEGSRQNLDGKLFYPVSTVCGSLPCPPYENSKYLKCVVCSR</sequence>
<dbReference type="OrthoDB" id="6127486at2759"/>
<dbReference type="EMBL" id="UYJE01000364">
    <property type="protein sequence ID" value="VDH92692.1"/>
    <property type="molecule type" value="Genomic_DNA"/>
</dbReference>